<protein>
    <recommendedName>
        <fullName evidence="2">SET domain-containing protein</fullName>
    </recommendedName>
</protein>
<dbReference type="Proteomes" id="UP001485043">
    <property type="component" value="Unassembled WGS sequence"/>
</dbReference>
<dbReference type="SUPFAM" id="SSF82199">
    <property type="entry name" value="SET domain"/>
    <property type="match status" value="1"/>
</dbReference>
<comment type="caution">
    <text evidence="3">The sequence shown here is derived from an EMBL/GenBank/DDBJ whole genome shotgun (WGS) entry which is preliminary data.</text>
</comment>
<dbReference type="PROSITE" id="PS50280">
    <property type="entry name" value="SET"/>
    <property type="match status" value="1"/>
</dbReference>
<dbReference type="SMART" id="SM00317">
    <property type="entry name" value="SET"/>
    <property type="match status" value="1"/>
</dbReference>
<dbReference type="PANTHER" id="PTHR46655:SF1">
    <property type="entry name" value="HISTONE-LYSINE N-METHYLTRANSFERASE ATXR3"/>
    <property type="match status" value="1"/>
</dbReference>
<name>A0AAW1SQM3_9CHLO</name>
<evidence type="ECO:0000256" key="1">
    <source>
        <dbReference type="SAM" id="Coils"/>
    </source>
</evidence>
<organism evidence="3 4">
    <name type="scientific">Apatococcus fuscideae</name>
    <dbReference type="NCBI Taxonomy" id="2026836"/>
    <lineage>
        <taxon>Eukaryota</taxon>
        <taxon>Viridiplantae</taxon>
        <taxon>Chlorophyta</taxon>
        <taxon>core chlorophytes</taxon>
        <taxon>Trebouxiophyceae</taxon>
        <taxon>Chlorellales</taxon>
        <taxon>Chlorellaceae</taxon>
        <taxon>Apatococcus</taxon>
    </lineage>
</organism>
<keyword evidence="1" id="KW-0175">Coiled coil</keyword>
<dbReference type="EMBL" id="JALJOV010001201">
    <property type="protein sequence ID" value="KAK9852314.1"/>
    <property type="molecule type" value="Genomic_DNA"/>
</dbReference>
<dbReference type="InterPro" id="IPR001214">
    <property type="entry name" value="SET_dom"/>
</dbReference>
<gene>
    <name evidence="3" type="ORF">WJX84_007194</name>
</gene>
<reference evidence="3 4" key="1">
    <citation type="journal article" date="2024" name="Nat. Commun.">
        <title>Phylogenomics reveals the evolutionary origins of lichenization in chlorophyte algae.</title>
        <authorList>
            <person name="Puginier C."/>
            <person name="Libourel C."/>
            <person name="Otte J."/>
            <person name="Skaloud P."/>
            <person name="Haon M."/>
            <person name="Grisel S."/>
            <person name="Petersen M."/>
            <person name="Berrin J.G."/>
            <person name="Delaux P.M."/>
            <person name="Dal Grande F."/>
            <person name="Keller J."/>
        </authorList>
    </citation>
    <scope>NUCLEOTIDE SEQUENCE [LARGE SCALE GENOMIC DNA]</scope>
    <source>
        <strain evidence="3 4">SAG 2523</strain>
    </source>
</reference>
<evidence type="ECO:0000313" key="4">
    <source>
        <dbReference type="Proteomes" id="UP001485043"/>
    </source>
</evidence>
<evidence type="ECO:0000313" key="3">
    <source>
        <dbReference type="EMBL" id="KAK9852314.1"/>
    </source>
</evidence>
<dbReference type="Pfam" id="PF19633">
    <property type="entry name" value="SDG2_C"/>
    <property type="match status" value="1"/>
</dbReference>
<evidence type="ECO:0000259" key="2">
    <source>
        <dbReference type="PROSITE" id="PS50280"/>
    </source>
</evidence>
<dbReference type="InterPro" id="IPR046341">
    <property type="entry name" value="SET_dom_sf"/>
</dbReference>
<accession>A0AAW1SQM3</accession>
<dbReference type="Pfam" id="PF00856">
    <property type="entry name" value="SET"/>
    <property type="match status" value="1"/>
</dbReference>
<dbReference type="PANTHER" id="PTHR46655">
    <property type="entry name" value="HISTONE-LYSINE N-METHYLTRANSFERASE ATXR3"/>
    <property type="match status" value="1"/>
</dbReference>
<sequence length="625" mass="69443">MSEPERLANDWIQLHLMPTINRQGTLGWDLVAASQRVQQISKAAGNSASLKAATALEHRVRQVGYDYFRVHPKGVGLICRREGGLAPLTFVQEYLGEMFTPWRWFEIQDAIKKNSKDELPDFYNIVLDRPKDDAAGYDVLFIDAASKGTMASRMSHSCSPNCQAVVMACGGRLTIAVYTLRHVHEGEELSFDYASVTESEKEFRAAICLCGTRSCRGSFLYFSGSRAFQHIMTTRHTLLHRQVLIVRAGTESLNDNDRKRLQEWGLKDAALGSKSRGTRAPDWLLKWAALVLEYIEEEKSLLPAELLAIPPPFARYTPASAAAESKGVSESRLQDVVISLDKVKLCLRQQGQSQAAPLRLLSDAETVEHLWSGDRSIAKRIVATAATSLVPSDLMKDISQASTFQALHALAQRHSQRAPRLLAVVELANEAASSAQEAKAKLRELSDQLRTSDVKDKGGHTAAADIIYIYACTQFWFTPGRGYKGFASPPIPNGNSSKAPLLSKRYGSTFIWGQLSGWFKQTVYDPTASLSAERRGTISLPDIESCYGASKQRYNAKEREDLLDHLEKRPDAMWKSSMWSFRNDAKVYGSPMYDAVWSSVTGQAVETRIQDMLSHLRAAVVPFAS</sequence>
<feature type="coiled-coil region" evidence="1">
    <location>
        <begin position="425"/>
        <end position="455"/>
    </location>
</feature>
<feature type="domain" description="SET" evidence="2">
    <location>
        <begin position="61"/>
        <end position="194"/>
    </location>
</feature>
<proteinExistence type="predicted"/>
<dbReference type="Gene3D" id="2.170.270.10">
    <property type="entry name" value="SET domain"/>
    <property type="match status" value="1"/>
</dbReference>
<dbReference type="InterPro" id="IPR045606">
    <property type="entry name" value="ATXR3_C"/>
</dbReference>
<dbReference type="AlphaFoldDB" id="A0AAW1SQM3"/>
<keyword evidence="4" id="KW-1185">Reference proteome</keyword>